<dbReference type="PROSITE" id="PS50165">
    <property type="entry name" value="UVRC"/>
    <property type="match status" value="1"/>
</dbReference>
<dbReference type="InterPro" id="IPR001943">
    <property type="entry name" value="UVR_dom"/>
</dbReference>
<dbReference type="Gene3D" id="4.10.860.10">
    <property type="entry name" value="UVR domain"/>
    <property type="match status" value="1"/>
</dbReference>
<name>A0A9D6UJX8_UNCSA</name>
<reference evidence="3" key="1">
    <citation type="submission" date="2020-07" db="EMBL/GenBank/DDBJ databases">
        <title>Huge and variable diversity of episymbiotic CPR bacteria and DPANN archaea in groundwater ecosystems.</title>
        <authorList>
            <person name="He C.Y."/>
            <person name="Keren R."/>
            <person name="Whittaker M."/>
            <person name="Farag I.F."/>
            <person name="Doudna J."/>
            <person name="Cate J.H.D."/>
            <person name="Banfield J.F."/>
        </authorList>
    </citation>
    <scope>NUCLEOTIDE SEQUENCE</scope>
    <source>
        <strain evidence="3">NC_groundwater_1860_Pr3_B-0.1um_51_7</strain>
    </source>
</reference>
<evidence type="ECO:0000313" key="4">
    <source>
        <dbReference type="Proteomes" id="UP000808761"/>
    </source>
</evidence>
<dbReference type="PANTHER" id="PTHR30562">
    <property type="entry name" value="UVRC/OXIDOREDUCTASE"/>
    <property type="match status" value="1"/>
</dbReference>
<dbReference type="AlphaFoldDB" id="A0A9D6UJX8"/>
<feature type="domain" description="UvrC family homology region profile" evidence="2">
    <location>
        <begin position="41"/>
        <end position="149"/>
    </location>
</feature>
<dbReference type="InterPro" id="IPR036876">
    <property type="entry name" value="UVR_dom_sf"/>
</dbReference>
<dbReference type="SUPFAM" id="SSF46600">
    <property type="entry name" value="C-terminal UvrC-binding domain of UvrB"/>
    <property type="match status" value="1"/>
</dbReference>
<organism evidence="3 4">
    <name type="scientific">Candidatus Saganbacteria bacterium</name>
    <dbReference type="NCBI Taxonomy" id="2575572"/>
    <lineage>
        <taxon>Bacteria</taxon>
        <taxon>Bacillati</taxon>
        <taxon>Saganbacteria</taxon>
    </lineage>
</organism>
<dbReference type="GO" id="GO:0009380">
    <property type="term" value="C:excinuclease repair complex"/>
    <property type="evidence" value="ECO:0007669"/>
    <property type="project" value="TreeGrafter"/>
</dbReference>
<dbReference type="GO" id="GO:0009381">
    <property type="term" value="F:excinuclease ABC activity"/>
    <property type="evidence" value="ECO:0007669"/>
    <property type="project" value="InterPro"/>
</dbReference>
<protein>
    <submittedName>
        <fullName evidence="3">UvrB/UvrC motif-containing protein</fullName>
    </submittedName>
</protein>
<gene>
    <name evidence="3" type="ORF">HZB08_00365</name>
</gene>
<dbReference type="GO" id="GO:0006974">
    <property type="term" value="P:DNA damage response"/>
    <property type="evidence" value="ECO:0007669"/>
    <property type="project" value="TreeGrafter"/>
</dbReference>
<dbReference type="Pfam" id="PF02151">
    <property type="entry name" value="UVR"/>
    <property type="match status" value="1"/>
</dbReference>
<evidence type="ECO:0000259" key="1">
    <source>
        <dbReference type="PROSITE" id="PS50151"/>
    </source>
</evidence>
<dbReference type="PROSITE" id="PS50151">
    <property type="entry name" value="UVR"/>
    <property type="match status" value="1"/>
</dbReference>
<comment type="caution">
    <text evidence="3">The sequence shown here is derived from an EMBL/GenBank/DDBJ whole genome shotgun (WGS) entry which is preliminary data.</text>
</comment>
<proteinExistence type="predicted"/>
<dbReference type="InterPro" id="IPR038476">
    <property type="entry name" value="UvrC_RNase_H_dom_sf"/>
</dbReference>
<feature type="domain" description="UVR" evidence="1">
    <location>
        <begin position="1"/>
        <end position="31"/>
    </location>
</feature>
<dbReference type="Gene3D" id="3.30.420.340">
    <property type="entry name" value="UvrC, RNAse H endonuclease domain"/>
    <property type="match status" value="1"/>
</dbReference>
<accession>A0A9D6UJX8</accession>
<sequence length="220" mass="25040">MLKKQMHEAAKQQKFEQAAKIRNRINSLERIEKVKRPWEPERREITGDSTIFELQSALKLKNSPKRIEAFDVSNIAGEETVASMVVFNRGEPLKSHYRKFIIRGVAGPNDVASIKEAVYRRFAKTLKDKMPAPDLLLIDGGIAQARAARAAAKKAGIRLPIIGLAKKEELIFFPGKNIPLKLPRDSNALLLLQKVRDEAHRFAITFHRSRKRRSAIPRFL</sequence>
<dbReference type="Pfam" id="PF08459">
    <property type="entry name" value="UvrC_RNaseH_dom"/>
    <property type="match status" value="1"/>
</dbReference>
<dbReference type="Proteomes" id="UP000808761">
    <property type="component" value="Unassembled WGS sequence"/>
</dbReference>
<evidence type="ECO:0000313" key="3">
    <source>
        <dbReference type="EMBL" id="MBI5078462.1"/>
    </source>
</evidence>
<dbReference type="InterPro" id="IPR001162">
    <property type="entry name" value="UvrC_RNase_H_dom"/>
</dbReference>
<evidence type="ECO:0000259" key="2">
    <source>
        <dbReference type="PROSITE" id="PS50165"/>
    </source>
</evidence>
<dbReference type="PANTHER" id="PTHR30562:SF1">
    <property type="entry name" value="UVRABC SYSTEM PROTEIN C"/>
    <property type="match status" value="1"/>
</dbReference>
<dbReference type="EMBL" id="JACRKR010000018">
    <property type="protein sequence ID" value="MBI5078462.1"/>
    <property type="molecule type" value="Genomic_DNA"/>
</dbReference>
<dbReference type="InterPro" id="IPR050066">
    <property type="entry name" value="UvrABC_protein_C"/>
</dbReference>